<dbReference type="SMART" id="SM00989">
    <property type="entry name" value="V4R"/>
    <property type="match status" value="1"/>
</dbReference>
<dbReference type="InterPro" id="IPR002078">
    <property type="entry name" value="Sigma_54_int"/>
</dbReference>
<dbReference type="AlphaFoldDB" id="A0A6C2CBL6"/>
<dbReference type="PROSITE" id="PS00675">
    <property type="entry name" value="SIGMA54_INTERACT_1"/>
    <property type="match status" value="1"/>
</dbReference>
<keyword evidence="3" id="KW-0805">Transcription regulation</keyword>
<dbReference type="Gene3D" id="1.10.10.60">
    <property type="entry name" value="Homeodomain-like"/>
    <property type="match status" value="1"/>
</dbReference>
<keyword evidence="5" id="KW-0804">Transcription</keyword>
<dbReference type="PROSITE" id="PS00676">
    <property type="entry name" value="SIGMA54_INTERACT_2"/>
    <property type="match status" value="1"/>
</dbReference>
<dbReference type="InterPro" id="IPR025943">
    <property type="entry name" value="Sigma_54_int_dom_ATP-bd_2"/>
</dbReference>
<dbReference type="PANTHER" id="PTHR32071">
    <property type="entry name" value="TRANSCRIPTIONAL REGULATORY PROTEIN"/>
    <property type="match status" value="1"/>
</dbReference>
<keyword evidence="8" id="KW-1185">Reference proteome</keyword>
<dbReference type="SUPFAM" id="SSF52540">
    <property type="entry name" value="P-loop containing nucleoside triphosphate hydrolases"/>
    <property type="match status" value="1"/>
</dbReference>
<dbReference type="Pfam" id="PF02830">
    <property type="entry name" value="V4R"/>
    <property type="match status" value="1"/>
</dbReference>
<dbReference type="GO" id="GO:0003677">
    <property type="term" value="F:DNA binding"/>
    <property type="evidence" value="ECO:0007669"/>
    <property type="project" value="UniProtKB-KW"/>
</dbReference>
<dbReference type="SMART" id="SM00382">
    <property type="entry name" value="AAA"/>
    <property type="match status" value="1"/>
</dbReference>
<dbReference type="InterPro" id="IPR025944">
    <property type="entry name" value="Sigma_54_int_dom_CS"/>
</dbReference>
<organism evidence="7 8">
    <name type="scientific">Zoogloea oleivorans</name>
    <dbReference type="NCBI Taxonomy" id="1552750"/>
    <lineage>
        <taxon>Bacteria</taxon>
        <taxon>Pseudomonadati</taxon>
        <taxon>Pseudomonadota</taxon>
        <taxon>Betaproteobacteria</taxon>
        <taxon>Rhodocyclales</taxon>
        <taxon>Zoogloeaceae</taxon>
        <taxon>Zoogloea</taxon>
    </lineage>
</organism>
<gene>
    <name evidence="7" type="ORF">ETQ85_24330</name>
</gene>
<dbReference type="InterPro" id="IPR025662">
    <property type="entry name" value="Sigma_54_int_dom_ATP-bd_1"/>
</dbReference>
<dbReference type="FunFam" id="3.40.50.300:FF:000006">
    <property type="entry name" value="DNA-binding transcriptional regulator NtrC"/>
    <property type="match status" value="1"/>
</dbReference>
<feature type="domain" description="Sigma-54 factor interaction" evidence="6">
    <location>
        <begin position="240"/>
        <end position="469"/>
    </location>
</feature>
<dbReference type="PROSITE" id="PS50045">
    <property type="entry name" value="SIGMA54_INTERACT_4"/>
    <property type="match status" value="1"/>
</dbReference>
<keyword evidence="4" id="KW-0238">DNA-binding</keyword>
<dbReference type="EMBL" id="SDKK01000041">
    <property type="protein sequence ID" value="TYC51438.1"/>
    <property type="molecule type" value="Genomic_DNA"/>
</dbReference>
<dbReference type="CDD" id="cd00009">
    <property type="entry name" value="AAA"/>
    <property type="match status" value="1"/>
</dbReference>
<keyword evidence="2" id="KW-0067">ATP-binding</keyword>
<dbReference type="OrthoDB" id="9761705at2"/>
<evidence type="ECO:0000256" key="4">
    <source>
        <dbReference type="ARBA" id="ARBA00023125"/>
    </source>
</evidence>
<comment type="caution">
    <text evidence="7">The sequence shown here is derived from an EMBL/GenBank/DDBJ whole genome shotgun (WGS) entry which is preliminary data.</text>
</comment>
<protein>
    <submittedName>
        <fullName evidence="7">Sigma-54-dependent Fis family transcriptional regulator</fullName>
    </submittedName>
</protein>
<dbReference type="Gene3D" id="1.10.8.60">
    <property type="match status" value="1"/>
</dbReference>
<dbReference type="PROSITE" id="PS00688">
    <property type="entry name" value="SIGMA54_INTERACT_3"/>
    <property type="match status" value="1"/>
</dbReference>
<dbReference type="InterPro" id="IPR027417">
    <property type="entry name" value="P-loop_NTPase"/>
</dbReference>
<keyword evidence="1" id="KW-0547">Nucleotide-binding</keyword>
<dbReference type="InterPro" id="IPR003593">
    <property type="entry name" value="AAA+_ATPase"/>
</dbReference>
<accession>A0A6C2CBL6</accession>
<dbReference type="InterPro" id="IPR058031">
    <property type="entry name" value="AAA_lid_NorR"/>
</dbReference>
<evidence type="ECO:0000313" key="7">
    <source>
        <dbReference type="EMBL" id="TYC51438.1"/>
    </source>
</evidence>
<dbReference type="Pfam" id="PF25601">
    <property type="entry name" value="AAA_lid_14"/>
    <property type="match status" value="1"/>
</dbReference>
<dbReference type="Gene3D" id="3.40.50.300">
    <property type="entry name" value="P-loop containing nucleotide triphosphate hydrolases"/>
    <property type="match status" value="1"/>
</dbReference>
<sequence>MSNQTIRLQLPNDRVKHRFPDIEDIIKRLLFSPGDGEIWLDQQRMLLLHSAAIASLRRELIETLGSDKARGLLSRMGYQSGARDADMVRREHRNRNDFDAFAVGPQLHALEGFMSIETIVQEVDSETGHYYGEYIWHNSAEAEEHLRAHGRSASPVCWMQQGYANGYLSSFLGRQMLVREVECKAMGHATCRIIGKAVEQWDAPENDLRYLQAQDFVQSPNNRQVNFQRSGDPVSAKINLVGISSGFNTVCHMIQRVAPTQATVLFLGESGVGKEQFARTLHNISERAAQTFVAINCAAIPEQLIESELFGVEKGGYSGASQSRPGRFERADGGTLFLDEIGTLSLVAQGKLLRALQEGEIERIGDTKVRKVDVRIVAATNEDLRKQVEAGKFRDDLFYRLNVFPVQIPPLRERKEDILLLVEHFLNRFCALHKCQVTGFTESAIEALMRYGWPGNIRELENLIERGVILAPDGGAIDIDHLFTSGEKLGAAPSAKEPAPSSSTVNGNVPQLADALHAALADSQISLDELEEIAVNEALSLAAGNVSSAAKILGTTRARVAYRLSGKKVPHPAE</sequence>
<evidence type="ECO:0000256" key="1">
    <source>
        <dbReference type="ARBA" id="ARBA00022741"/>
    </source>
</evidence>
<dbReference type="Pfam" id="PF00158">
    <property type="entry name" value="Sigma54_activat"/>
    <property type="match status" value="1"/>
</dbReference>
<evidence type="ECO:0000313" key="8">
    <source>
        <dbReference type="Proteomes" id="UP000389128"/>
    </source>
</evidence>
<dbReference type="Pfam" id="PF06505">
    <property type="entry name" value="XylR_N"/>
    <property type="match status" value="1"/>
</dbReference>
<evidence type="ECO:0000256" key="2">
    <source>
        <dbReference type="ARBA" id="ARBA00022840"/>
    </source>
</evidence>
<dbReference type="GO" id="GO:0006355">
    <property type="term" value="P:regulation of DNA-templated transcription"/>
    <property type="evidence" value="ECO:0007669"/>
    <property type="project" value="InterPro"/>
</dbReference>
<evidence type="ECO:0000259" key="6">
    <source>
        <dbReference type="PROSITE" id="PS50045"/>
    </source>
</evidence>
<dbReference type="SUPFAM" id="SSF111126">
    <property type="entry name" value="Ligand-binding domain in the NO signalling and Golgi transport"/>
    <property type="match status" value="1"/>
</dbReference>
<dbReference type="GO" id="GO:0005524">
    <property type="term" value="F:ATP binding"/>
    <property type="evidence" value="ECO:0007669"/>
    <property type="project" value="UniProtKB-KW"/>
</dbReference>
<proteinExistence type="predicted"/>
<evidence type="ECO:0000256" key="3">
    <source>
        <dbReference type="ARBA" id="ARBA00023015"/>
    </source>
</evidence>
<reference evidence="7 8" key="1">
    <citation type="submission" date="2019-01" db="EMBL/GenBank/DDBJ databases">
        <title>Zoogloea oleivorans genome sequencing and assembly.</title>
        <authorList>
            <person name="Tancsics A."/>
            <person name="Farkas M."/>
            <person name="Kriszt B."/>
            <person name="Maroti G."/>
            <person name="Horvath B."/>
        </authorList>
    </citation>
    <scope>NUCLEOTIDE SEQUENCE [LARGE SCALE GENOMIC DNA]</scope>
    <source>
        <strain evidence="7 8">Buc</strain>
    </source>
</reference>
<name>A0A6C2CBL6_9RHOO</name>
<evidence type="ECO:0000256" key="5">
    <source>
        <dbReference type="ARBA" id="ARBA00023163"/>
    </source>
</evidence>
<dbReference type="InterPro" id="IPR010523">
    <property type="entry name" value="XylR_N"/>
</dbReference>
<dbReference type="Gene3D" id="3.30.1380.20">
    <property type="entry name" value="Trafficking protein particle complex subunit 3"/>
    <property type="match status" value="1"/>
</dbReference>
<dbReference type="InterPro" id="IPR004096">
    <property type="entry name" value="V4R"/>
</dbReference>
<dbReference type="Proteomes" id="UP000389128">
    <property type="component" value="Unassembled WGS sequence"/>
</dbReference>
<dbReference type="InterPro" id="IPR024096">
    <property type="entry name" value="NO_sig/Golgi_transp_ligand-bd"/>
</dbReference>